<evidence type="ECO:0000313" key="8">
    <source>
        <dbReference type="Proteomes" id="UP001139447"/>
    </source>
</evidence>
<dbReference type="Proteomes" id="UP001139447">
    <property type="component" value="Unassembled WGS sequence"/>
</dbReference>
<name>A0A9X1VW99_9BURK</name>
<feature type="transmembrane region" description="Helical" evidence="6">
    <location>
        <begin position="118"/>
        <end position="139"/>
    </location>
</feature>
<dbReference type="RefSeq" id="WP_243303240.1">
    <property type="nucleotide sequence ID" value="NZ_JALGBI010000001.1"/>
</dbReference>
<evidence type="ECO:0000256" key="3">
    <source>
        <dbReference type="ARBA" id="ARBA00022692"/>
    </source>
</evidence>
<dbReference type="GO" id="GO:0005886">
    <property type="term" value="C:plasma membrane"/>
    <property type="evidence" value="ECO:0007669"/>
    <property type="project" value="UniProtKB-SubCell"/>
</dbReference>
<dbReference type="PANTHER" id="PTHR30086">
    <property type="entry name" value="ARGININE EXPORTER PROTEIN ARGO"/>
    <property type="match status" value="1"/>
</dbReference>
<sequence>MDVLAGLHLSQLWLFFIILLGVIVLPGLDMAFVMASSLVDGRRSGLCAVAGIVAGGACHTAMGALGVGVVLKLFPAAFNALLVAGVLYIAWIGWGLLRSASAFDGAVKTASRPLPATFGRAMLTCLMNPKAYVFMLAVFPQFVRPEGGPVWQQAGLLGLIIALTQAAVYGAVPLGAGGARRWLEGSPAGNLVLARSVGGVLVLAAAWTALEGWRAL</sequence>
<dbReference type="PANTHER" id="PTHR30086:SF20">
    <property type="entry name" value="ARGININE EXPORTER PROTEIN ARGO-RELATED"/>
    <property type="match status" value="1"/>
</dbReference>
<protein>
    <submittedName>
        <fullName evidence="7">LysE family translocator</fullName>
    </submittedName>
</protein>
<dbReference type="Pfam" id="PF01810">
    <property type="entry name" value="LysE"/>
    <property type="match status" value="1"/>
</dbReference>
<dbReference type="EMBL" id="JALGBI010000001">
    <property type="protein sequence ID" value="MCJ0761783.1"/>
    <property type="molecule type" value="Genomic_DNA"/>
</dbReference>
<organism evidence="7 8">
    <name type="scientific">Variovorax terrae</name>
    <dbReference type="NCBI Taxonomy" id="2923278"/>
    <lineage>
        <taxon>Bacteria</taxon>
        <taxon>Pseudomonadati</taxon>
        <taxon>Pseudomonadota</taxon>
        <taxon>Betaproteobacteria</taxon>
        <taxon>Burkholderiales</taxon>
        <taxon>Comamonadaceae</taxon>
        <taxon>Variovorax</taxon>
    </lineage>
</organism>
<evidence type="ECO:0000313" key="7">
    <source>
        <dbReference type="EMBL" id="MCJ0761783.1"/>
    </source>
</evidence>
<keyword evidence="3 6" id="KW-0812">Transmembrane</keyword>
<dbReference type="GO" id="GO:0015171">
    <property type="term" value="F:amino acid transmembrane transporter activity"/>
    <property type="evidence" value="ECO:0007669"/>
    <property type="project" value="TreeGrafter"/>
</dbReference>
<comment type="caution">
    <text evidence="7">The sequence shown here is derived from an EMBL/GenBank/DDBJ whole genome shotgun (WGS) entry which is preliminary data.</text>
</comment>
<dbReference type="AlphaFoldDB" id="A0A9X1VW99"/>
<proteinExistence type="predicted"/>
<evidence type="ECO:0000256" key="4">
    <source>
        <dbReference type="ARBA" id="ARBA00022989"/>
    </source>
</evidence>
<accession>A0A9X1VW99</accession>
<comment type="subcellular location">
    <subcellularLocation>
        <location evidence="1">Cell membrane</location>
        <topology evidence="1">Multi-pass membrane protein</topology>
    </subcellularLocation>
</comment>
<gene>
    <name evidence="7" type="ORF">MMF98_01045</name>
</gene>
<dbReference type="InterPro" id="IPR001123">
    <property type="entry name" value="LeuE-type"/>
</dbReference>
<feature type="transmembrane region" description="Helical" evidence="6">
    <location>
        <begin position="151"/>
        <end position="172"/>
    </location>
</feature>
<keyword evidence="5 6" id="KW-0472">Membrane</keyword>
<dbReference type="PIRSF" id="PIRSF006324">
    <property type="entry name" value="LeuE"/>
    <property type="match status" value="1"/>
</dbReference>
<feature type="transmembrane region" description="Helical" evidence="6">
    <location>
        <begin position="77"/>
        <end position="97"/>
    </location>
</feature>
<feature type="transmembrane region" description="Helical" evidence="6">
    <location>
        <begin position="12"/>
        <end position="34"/>
    </location>
</feature>
<keyword evidence="2" id="KW-1003">Cell membrane</keyword>
<keyword evidence="8" id="KW-1185">Reference proteome</keyword>
<feature type="transmembrane region" description="Helical" evidence="6">
    <location>
        <begin position="192"/>
        <end position="210"/>
    </location>
</feature>
<keyword evidence="4 6" id="KW-1133">Transmembrane helix</keyword>
<evidence type="ECO:0000256" key="5">
    <source>
        <dbReference type="ARBA" id="ARBA00023136"/>
    </source>
</evidence>
<feature type="transmembrane region" description="Helical" evidence="6">
    <location>
        <begin position="46"/>
        <end position="71"/>
    </location>
</feature>
<reference evidence="7" key="1">
    <citation type="submission" date="2022-03" db="EMBL/GenBank/DDBJ databases">
        <authorList>
            <person name="Woo C.Y."/>
        </authorList>
    </citation>
    <scope>NUCLEOTIDE SEQUENCE</scope>
    <source>
        <strain evidence="7">CYS-02</strain>
    </source>
</reference>
<evidence type="ECO:0000256" key="6">
    <source>
        <dbReference type="SAM" id="Phobius"/>
    </source>
</evidence>
<evidence type="ECO:0000256" key="2">
    <source>
        <dbReference type="ARBA" id="ARBA00022475"/>
    </source>
</evidence>
<evidence type="ECO:0000256" key="1">
    <source>
        <dbReference type="ARBA" id="ARBA00004651"/>
    </source>
</evidence>